<proteinExistence type="predicted"/>
<protein>
    <submittedName>
        <fullName evidence="1">Uncharacterized protein</fullName>
    </submittedName>
</protein>
<evidence type="ECO:0000313" key="1">
    <source>
        <dbReference type="EMBL" id="RED95594.1"/>
    </source>
</evidence>
<sequence>MKKYVLICWILGLSACTQGQKQATPYLVGGPCEGCEAVLEFSEKELSSTDTLPIGSQDINRIISGQVMNAD</sequence>
<comment type="caution">
    <text evidence="1">The sequence shown here is derived from an EMBL/GenBank/DDBJ whole genome shotgun (WGS) entry which is preliminary data.</text>
</comment>
<accession>A0A3D9L2E8</accession>
<name>A0A3D9L2E8_MARFU</name>
<gene>
    <name evidence="1" type="ORF">C7460_11743</name>
</gene>
<reference evidence="1 2" key="1">
    <citation type="submission" date="2018-07" db="EMBL/GenBank/DDBJ databases">
        <title>Genomic Encyclopedia of Type Strains, Phase IV (KMG-IV): sequencing the most valuable type-strain genomes for metagenomic binning, comparative biology and taxonomic classification.</title>
        <authorList>
            <person name="Goeker M."/>
        </authorList>
    </citation>
    <scope>NUCLEOTIDE SEQUENCE [LARGE SCALE GENOMIC DNA]</scope>
    <source>
        <strain evidence="1 2">DSM 4134</strain>
    </source>
</reference>
<dbReference type="AlphaFoldDB" id="A0A3D9L2E8"/>
<dbReference type="Proteomes" id="UP000256779">
    <property type="component" value="Unassembled WGS sequence"/>
</dbReference>
<evidence type="ECO:0000313" key="2">
    <source>
        <dbReference type="Proteomes" id="UP000256779"/>
    </source>
</evidence>
<dbReference type="EMBL" id="QREG01000017">
    <property type="protein sequence ID" value="RED95594.1"/>
    <property type="molecule type" value="Genomic_DNA"/>
</dbReference>
<dbReference type="PROSITE" id="PS51257">
    <property type="entry name" value="PROKAR_LIPOPROTEIN"/>
    <property type="match status" value="1"/>
</dbReference>
<keyword evidence="2" id="KW-1185">Reference proteome</keyword>
<organism evidence="1 2">
    <name type="scientific">Marinoscillum furvescens DSM 4134</name>
    <dbReference type="NCBI Taxonomy" id="1122208"/>
    <lineage>
        <taxon>Bacteria</taxon>
        <taxon>Pseudomonadati</taxon>
        <taxon>Bacteroidota</taxon>
        <taxon>Cytophagia</taxon>
        <taxon>Cytophagales</taxon>
        <taxon>Reichenbachiellaceae</taxon>
        <taxon>Marinoscillum</taxon>
    </lineage>
</organism>